<dbReference type="OrthoDB" id="652091at2759"/>
<dbReference type="PANTHER" id="PTHR10720:SF0">
    <property type="entry name" value="HEME OXYGENASE"/>
    <property type="match status" value="1"/>
</dbReference>
<dbReference type="RefSeq" id="XP_015469485.1">
    <property type="nucleotide sequence ID" value="XM_015609698.1"/>
</dbReference>
<dbReference type="GO" id="GO:0004392">
    <property type="term" value="F:heme oxygenase (decyclizing) activity"/>
    <property type="evidence" value="ECO:0007669"/>
    <property type="project" value="InterPro"/>
</dbReference>
<dbReference type="CDD" id="cd19165">
    <property type="entry name" value="HemeO"/>
    <property type="match status" value="1"/>
</dbReference>
<dbReference type="InterPro" id="IPR002051">
    <property type="entry name" value="Haem_Oase"/>
</dbReference>
<keyword evidence="5" id="KW-0812">Transmembrane</keyword>
<evidence type="ECO:0000313" key="7">
    <source>
        <dbReference type="Proteomes" id="UP000054251"/>
    </source>
</evidence>
<feature type="transmembrane region" description="Helical" evidence="5">
    <location>
        <begin position="146"/>
        <end position="166"/>
    </location>
</feature>
<dbReference type="AlphaFoldDB" id="A0A0V1Q4I7"/>
<dbReference type="InterPro" id="IPR016053">
    <property type="entry name" value="Haem_Oase-like"/>
</dbReference>
<sequence length="292" mass="34087">MSAVQTVGATTKLNQHEILPSPTDVGALANRINLETKALHNKIDKMITLKLALAYRDARIYRQGLQSFYHVFATVERCLMSQFEKNDEWTDILKQVWKPEMARTDKCEQDLMFYYDDRREKFENPIMSEQIKFVEHIKTVTAEKPYLLLAYLHVMYLALFAGGRIMRSSISKATGLFPQKDGLKHEDIIRLGANFYTFDVADEDAFRLLYKRDYELVTRPNLTEEQKVEIIEESKYIFAQNAKCVSEIEQHNIARMSKKWAYIAATKGYYAIMVLAALLVLFYVRRIILHLF</sequence>
<feature type="transmembrane region" description="Helical" evidence="5">
    <location>
        <begin position="260"/>
        <end position="284"/>
    </location>
</feature>
<dbReference type="Gene3D" id="1.20.910.10">
    <property type="entry name" value="Heme oxygenase-like"/>
    <property type="match status" value="1"/>
</dbReference>
<comment type="caution">
    <text evidence="6">The sequence shown here is derived from an EMBL/GenBank/DDBJ whole genome shotgun (WGS) entry which is preliminary data.</text>
</comment>
<dbReference type="GO" id="GO:0046872">
    <property type="term" value="F:metal ion binding"/>
    <property type="evidence" value="ECO:0007669"/>
    <property type="project" value="UniProtKB-KW"/>
</dbReference>
<feature type="binding site" description="axial binding residue" evidence="4">
    <location>
        <position position="40"/>
    </location>
    <ligand>
        <name>heme b</name>
        <dbReference type="ChEBI" id="CHEBI:60344"/>
    </ligand>
    <ligandPart>
        <name>Fe</name>
        <dbReference type="ChEBI" id="CHEBI:18248"/>
    </ligandPart>
</feature>
<evidence type="ECO:0008006" key="8">
    <source>
        <dbReference type="Google" id="ProtNLM"/>
    </source>
</evidence>
<dbReference type="Proteomes" id="UP000054251">
    <property type="component" value="Unassembled WGS sequence"/>
</dbReference>
<protein>
    <recommendedName>
        <fullName evidence="8">Heme-binding protein HMX1</fullName>
    </recommendedName>
</protein>
<evidence type="ECO:0000256" key="1">
    <source>
        <dbReference type="ARBA" id="ARBA00022617"/>
    </source>
</evidence>
<keyword evidence="5" id="KW-0472">Membrane</keyword>
<keyword evidence="5" id="KW-1133">Transmembrane helix</keyword>
<evidence type="ECO:0000256" key="4">
    <source>
        <dbReference type="PIRSR" id="PIRSR000343-2"/>
    </source>
</evidence>
<evidence type="ECO:0000256" key="2">
    <source>
        <dbReference type="ARBA" id="ARBA00022723"/>
    </source>
</evidence>
<evidence type="ECO:0000256" key="5">
    <source>
        <dbReference type="SAM" id="Phobius"/>
    </source>
</evidence>
<evidence type="ECO:0000313" key="6">
    <source>
        <dbReference type="EMBL" id="KSA03383.1"/>
    </source>
</evidence>
<keyword evidence="1" id="KW-0349">Heme</keyword>
<dbReference type="PIRSF" id="PIRSF000343">
    <property type="entry name" value="Haem_Oase"/>
    <property type="match status" value="1"/>
</dbReference>
<accession>A0A0V1Q4I7</accession>
<dbReference type="InterPro" id="IPR016084">
    <property type="entry name" value="Haem_Oase-like_multi-hlx"/>
</dbReference>
<keyword evidence="7" id="KW-1185">Reference proteome</keyword>
<dbReference type="SUPFAM" id="SSF48613">
    <property type="entry name" value="Heme oxygenase-like"/>
    <property type="match status" value="1"/>
</dbReference>
<reference evidence="6 7" key="1">
    <citation type="submission" date="2015-11" db="EMBL/GenBank/DDBJ databases">
        <title>The genome of Debaryomyces fabryi.</title>
        <authorList>
            <person name="Tafer H."/>
            <person name="Lopandic K."/>
        </authorList>
    </citation>
    <scope>NUCLEOTIDE SEQUENCE [LARGE SCALE GENOMIC DNA]</scope>
    <source>
        <strain evidence="6 7">CBS 789</strain>
    </source>
</reference>
<organism evidence="6 7">
    <name type="scientific">Debaryomyces fabryi</name>
    <dbReference type="NCBI Taxonomy" id="58627"/>
    <lineage>
        <taxon>Eukaryota</taxon>
        <taxon>Fungi</taxon>
        <taxon>Dikarya</taxon>
        <taxon>Ascomycota</taxon>
        <taxon>Saccharomycotina</taxon>
        <taxon>Pichiomycetes</taxon>
        <taxon>Debaryomycetaceae</taxon>
        <taxon>Debaryomyces</taxon>
    </lineage>
</organism>
<keyword evidence="2 4" id="KW-0479">Metal-binding</keyword>
<dbReference type="GeneID" id="26837877"/>
<keyword evidence="3 4" id="KW-0408">Iron</keyword>
<dbReference type="Pfam" id="PF01126">
    <property type="entry name" value="Heme_oxygenase"/>
    <property type="match status" value="1"/>
</dbReference>
<dbReference type="PANTHER" id="PTHR10720">
    <property type="entry name" value="HEME OXYGENASE"/>
    <property type="match status" value="1"/>
</dbReference>
<dbReference type="GO" id="GO:0006788">
    <property type="term" value="P:heme oxidation"/>
    <property type="evidence" value="ECO:0007669"/>
    <property type="project" value="InterPro"/>
</dbReference>
<gene>
    <name evidence="6" type="ORF">AC631_00868</name>
</gene>
<evidence type="ECO:0000256" key="3">
    <source>
        <dbReference type="ARBA" id="ARBA00023004"/>
    </source>
</evidence>
<proteinExistence type="predicted"/>
<dbReference type="EMBL" id="LMYN01000010">
    <property type="protein sequence ID" value="KSA03383.1"/>
    <property type="molecule type" value="Genomic_DNA"/>
</dbReference>
<name>A0A0V1Q4I7_9ASCO</name>